<dbReference type="SMART" id="SM01415">
    <property type="entry name" value="DUF106"/>
    <property type="match status" value="1"/>
</dbReference>
<keyword evidence="5 8" id="KW-1133">Transmembrane helix</keyword>
<dbReference type="PIRSF" id="PIRSF010045">
    <property type="entry name" value="DUF850_TM_euk"/>
    <property type="match status" value="1"/>
</dbReference>
<dbReference type="PANTHER" id="PTHR13116">
    <property type="entry name" value="ER MEMBRANE PROTEIN COMPLEX SUBUNIT 3"/>
    <property type="match status" value="1"/>
</dbReference>
<name>A0A1R2CIF6_9CILI</name>
<dbReference type="OrthoDB" id="294880at2759"/>
<dbReference type="Pfam" id="PF01956">
    <property type="entry name" value="EMC3_TMCO1"/>
    <property type="match status" value="1"/>
</dbReference>
<evidence type="ECO:0000313" key="9">
    <source>
        <dbReference type="EMBL" id="OMJ88824.1"/>
    </source>
</evidence>
<feature type="transmembrane region" description="Helical" evidence="8">
    <location>
        <begin position="12"/>
        <end position="31"/>
    </location>
</feature>
<comment type="similarity">
    <text evidence="2 7">Belongs to the EMC3 family.</text>
</comment>
<accession>A0A1R2CIF6</accession>
<dbReference type="GO" id="GO:0072546">
    <property type="term" value="C:EMC complex"/>
    <property type="evidence" value="ECO:0007669"/>
    <property type="project" value="TreeGrafter"/>
</dbReference>
<reference evidence="9 10" key="1">
    <citation type="submission" date="2016-11" db="EMBL/GenBank/DDBJ databases">
        <title>The macronuclear genome of Stentor coeruleus: a giant cell with tiny introns.</title>
        <authorList>
            <person name="Slabodnick M."/>
            <person name="Ruby J.G."/>
            <person name="Reiff S.B."/>
            <person name="Swart E.C."/>
            <person name="Gosai S."/>
            <person name="Prabakaran S."/>
            <person name="Witkowska E."/>
            <person name="Larue G.E."/>
            <person name="Fisher S."/>
            <person name="Freeman R.M."/>
            <person name="Gunawardena J."/>
            <person name="Chu W."/>
            <person name="Stover N.A."/>
            <person name="Gregory B.D."/>
            <person name="Nowacki M."/>
            <person name="Derisi J."/>
            <person name="Roy S.W."/>
            <person name="Marshall W.F."/>
            <person name="Sood P."/>
        </authorList>
    </citation>
    <scope>NUCLEOTIDE SEQUENCE [LARGE SCALE GENOMIC DNA]</scope>
    <source>
        <strain evidence="9">WM001</strain>
    </source>
</reference>
<dbReference type="Proteomes" id="UP000187209">
    <property type="component" value="Unassembled WGS sequence"/>
</dbReference>
<keyword evidence="4 8" id="KW-0812">Transmembrane</keyword>
<evidence type="ECO:0000256" key="3">
    <source>
        <dbReference type="ARBA" id="ARBA00020822"/>
    </source>
</evidence>
<evidence type="ECO:0000256" key="7">
    <source>
        <dbReference type="PIRNR" id="PIRNR010045"/>
    </source>
</evidence>
<keyword evidence="6 8" id="KW-0472">Membrane</keyword>
<evidence type="ECO:0000256" key="2">
    <source>
        <dbReference type="ARBA" id="ARBA00005376"/>
    </source>
</evidence>
<sequence length="236" mass="26915">MEILLDSSIRNWVLIPIFIVVFLAGMLRIVISQLMDSKEEQEKNDLCVQETVLRVQRLKKGCKILSDTSYRNKRAYFCKATVGVLHKEFDSNAMPFFMDPTSQLGMIKKNAAYGISTMLLLTWVSSFCSGCILARIPFPLTQKFRSMLQRGVELSALDVTYVSSSSLYFLMMFGMNGILGLAMGDLMKEKIRDMALPMMQGPAKDLSKIFKAERENLELVSHKFRLNGIEDYYLKN</sequence>
<feature type="transmembrane region" description="Helical" evidence="8">
    <location>
        <begin position="111"/>
        <end position="138"/>
    </location>
</feature>
<proteinExistence type="inferred from homology"/>
<dbReference type="PANTHER" id="PTHR13116:SF5">
    <property type="entry name" value="ER MEMBRANE PROTEIN COMPLEX SUBUNIT 3"/>
    <property type="match status" value="1"/>
</dbReference>
<dbReference type="EMBL" id="MPUH01000140">
    <property type="protein sequence ID" value="OMJ88824.1"/>
    <property type="molecule type" value="Genomic_DNA"/>
</dbReference>
<keyword evidence="10" id="KW-1185">Reference proteome</keyword>
<evidence type="ECO:0000256" key="6">
    <source>
        <dbReference type="ARBA" id="ARBA00023136"/>
    </source>
</evidence>
<evidence type="ECO:0000256" key="1">
    <source>
        <dbReference type="ARBA" id="ARBA00004141"/>
    </source>
</evidence>
<comment type="caution">
    <text evidence="9">The sequence shown here is derived from an EMBL/GenBank/DDBJ whole genome shotgun (WGS) entry which is preliminary data.</text>
</comment>
<evidence type="ECO:0000313" key="10">
    <source>
        <dbReference type="Proteomes" id="UP000187209"/>
    </source>
</evidence>
<gene>
    <name evidence="9" type="ORF">SteCoe_9122</name>
</gene>
<evidence type="ECO:0000256" key="5">
    <source>
        <dbReference type="ARBA" id="ARBA00022989"/>
    </source>
</evidence>
<evidence type="ECO:0000256" key="8">
    <source>
        <dbReference type="SAM" id="Phobius"/>
    </source>
</evidence>
<dbReference type="AlphaFoldDB" id="A0A1R2CIF6"/>
<comment type="subcellular location">
    <subcellularLocation>
        <location evidence="1">Membrane</location>
        <topology evidence="1">Multi-pass membrane protein</topology>
    </subcellularLocation>
</comment>
<protein>
    <recommendedName>
        <fullName evidence="3 7">ER membrane protein complex subunit 3</fullName>
    </recommendedName>
</protein>
<dbReference type="InterPro" id="IPR008568">
    <property type="entry name" value="EMC3"/>
</dbReference>
<evidence type="ECO:0000256" key="4">
    <source>
        <dbReference type="ARBA" id="ARBA00022692"/>
    </source>
</evidence>
<organism evidence="9 10">
    <name type="scientific">Stentor coeruleus</name>
    <dbReference type="NCBI Taxonomy" id="5963"/>
    <lineage>
        <taxon>Eukaryota</taxon>
        <taxon>Sar</taxon>
        <taxon>Alveolata</taxon>
        <taxon>Ciliophora</taxon>
        <taxon>Postciliodesmatophora</taxon>
        <taxon>Heterotrichea</taxon>
        <taxon>Heterotrichida</taxon>
        <taxon>Stentoridae</taxon>
        <taxon>Stentor</taxon>
    </lineage>
</organism>
<feature type="transmembrane region" description="Helical" evidence="8">
    <location>
        <begin position="167"/>
        <end position="186"/>
    </location>
</feature>
<dbReference type="InterPro" id="IPR002809">
    <property type="entry name" value="EMC3/TMCO1"/>
</dbReference>
<dbReference type="GO" id="GO:0034975">
    <property type="term" value="P:protein folding in endoplasmic reticulum"/>
    <property type="evidence" value="ECO:0007669"/>
    <property type="project" value="TreeGrafter"/>
</dbReference>